<organism evidence="2 3">
    <name type="scientific">Plakobranchus ocellatus</name>
    <dbReference type="NCBI Taxonomy" id="259542"/>
    <lineage>
        <taxon>Eukaryota</taxon>
        <taxon>Metazoa</taxon>
        <taxon>Spiralia</taxon>
        <taxon>Lophotrochozoa</taxon>
        <taxon>Mollusca</taxon>
        <taxon>Gastropoda</taxon>
        <taxon>Heterobranchia</taxon>
        <taxon>Euthyneura</taxon>
        <taxon>Panpulmonata</taxon>
        <taxon>Sacoglossa</taxon>
        <taxon>Placobranchoidea</taxon>
        <taxon>Plakobranchidae</taxon>
        <taxon>Plakobranchus</taxon>
    </lineage>
</organism>
<proteinExistence type="predicted"/>
<evidence type="ECO:0000313" key="2">
    <source>
        <dbReference type="EMBL" id="GFN84382.1"/>
    </source>
</evidence>
<dbReference type="EMBL" id="BLXT01001307">
    <property type="protein sequence ID" value="GFN84382.1"/>
    <property type="molecule type" value="Genomic_DNA"/>
</dbReference>
<gene>
    <name evidence="2" type="ORF">PoB_001088800</name>
</gene>
<feature type="region of interest" description="Disordered" evidence="1">
    <location>
        <begin position="20"/>
        <end position="56"/>
    </location>
</feature>
<sequence length="83" mass="8603">QNLSADKLFSALVENRAAQEPADPGFDDGFQAASTSVNGEDVLSGSSKKKNPRSPALSVLSLNNTTQSSIYTSLIAKASGFPS</sequence>
<dbReference type="AlphaFoldDB" id="A0AAV3YQ50"/>
<feature type="non-terminal residue" evidence="2">
    <location>
        <position position="1"/>
    </location>
</feature>
<comment type="caution">
    <text evidence="2">The sequence shown here is derived from an EMBL/GenBank/DDBJ whole genome shotgun (WGS) entry which is preliminary data.</text>
</comment>
<evidence type="ECO:0000313" key="3">
    <source>
        <dbReference type="Proteomes" id="UP000735302"/>
    </source>
</evidence>
<reference evidence="2 3" key="1">
    <citation type="journal article" date="2021" name="Elife">
        <title>Chloroplast acquisition without the gene transfer in kleptoplastic sea slugs, Plakobranchus ocellatus.</title>
        <authorList>
            <person name="Maeda T."/>
            <person name="Takahashi S."/>
            <person name="Yoshida T."/>
            <person name="Shimamura S."/>
            <person name="Takaki Y."/>
            <person name="Nagai Y."/>
            <person name="Toyoda A."/>
            <person name="Suzuki Y."/>
            <person name="Arimoto A."/>
            <person name="Ishii H."/>
            <person name="Satoh N."/>
            <person name="Nishiyama T."/>
            <person name="Hasebe M."/>
            <person name="Maruyama T."/>
            <person name="Minagawa J."/>
            <person name="Obokata J."/>
            <person name="Shigenobu S."/>
        </authorList>
    </citation>
    <scope>NUCLEOTIDE SEQUENCE [LARGE SCALE GENOMIC DNA]</scope>
</reference>
<accession>A0AAV3YQ50</accession>
<name>A0AAV3YQ50_9GAST</name>
<evidence type="ECO:0000256" key="1">
    <source>
        <dbReference type="SAM" id="MobiDB-lite"/>
    </source>
</evidence>
<protein>
    <submittedName>
        <fullName evidence="2">Uncharacterized protein</fullName>
    </submittedName>
</protein>
<keyword evidence="3" id="KW-1185">Reference proteome</keyword>
<dbReference type="Proteomes" id="UP000735302">
    <property type="component" value="Unassembled WGS sequence"/>
</dbReference>